<feature type="coiled-coil region" evidence="3">
    <location>
        <begin position="163"/>
        <end position="190"/>
    </location>
</feature>
<dbReference type="EMBL" id="ABEU02000005">
    <property type="protein sequence ID" value="PNR54085.1"/>
    <property type="molecule type" value="Genomic_DNA"/>
</dbReference>
<keyword evidence="2" id="KW-0802">TPR repeat</keyword>
<protein>
    <recommendedName>
        <fullName evidence="7">MalT-like TPR region domain-containing protein</fullName>
    </recommendedName>
</protein>
<organism evidence="4">
    <name type="scientific">Physcomitrium patens</name>
    <name type="common">Spreading-leaved earth moss</name>
    <name type="synonym">Physcomitrella patens</name>
    <dbReference type="NCBI Taxonomy" id="3218"/>
    <lineage>
        <taxon>Eukaryota</taxon>
        <taxon>Viridiplantae</taxon>
        <taxon>Streptophyta</taxon>
        <taxon>Embryophyta</taxon>
        <taxon>Bryophyta</taxon>
        <taxon>Bryophytina</taxon>
        <taxon>Bryopsida</taxon>
        <taxon>Funariidae</taxon>
        <taxon>Funariales</taxon>
        <taxon>Funariaceae</taxon>
        <taxon>Physcomitrium</taxon>
    </lineage>
</organism>
<dbReference type="EnsemblPlants" id="Pp3c5_16240V3.2">
    <property type="protein sequence ID" value="Pp3c5_16240V3.2"/>
    <property type="gene ID" value="Pp3c5_16240"/>
</dbReference>
<proteinExistence type="predicted"/>
<dbReference type="Gramene" id="Pp3c5_16240V3.2">
    <property type="protein sequence ID" value="Pp3c5_16240V3.2"/>
    <property type="gene ID" value="Pp3c5_16240"/>
</dbReference>
<dbReference type="PANTHER" id="PTHR45641">
    <property type="entry name" value="TETRATRICOPEPTIDE REPEAT PROTEIN (AFU_ORTHOLOGUE AFUA_6G03870)"/>
    <property type="match status" value="1"/>
</dbReference>
<evidence type="ECO:0008006" key="7">
    <source>
        <dbReference type="Google" id="ProtNLM"/>
    </source>
</evidence>
<dbReference type="EnsemblPlants" id="Pp3c5_16240V3.1">
    <property type="protein sequence ID" value="Pp3c5_16240V3.1"/>
    <property type="gene ID" value="Pp3c5_16240"/>
</dbReference>
<keyword evidence="6" id="KW-1185">Reference proteome</keyword>
<reference evidence="4 6" key="1">
    <citation type="journal article" date="2008" name="Science">
        <title>The Physcomitrella genome reveals evolutionary insights into the conquest of land by plants.</title>
        <authorList>
            <person name="Rensing S."/>
            <person name="Lang D."/>
            <person name="Zimmer A."/>
            <person name="Terry A."/>
            <person name="Salamov A."/>
            <person name="Shapiro H."/>
            <person name="Nishiyama T."/>
            <person name="Perroud P.-F."/>
            <person name="Lindquist E."/>
            <person name="Kamisugi Y."/>
            <person name="Tanahashi T."/>
            <person name="Sakakibara K."/>
            <person name="Fujita T."/>
            <person name="Oishi K."/>
            <person name="Shin-I T."/>
            <person name="Kuroki Y."/>
            <person name="Toyoda A."/>
            <person name="Suzuki Y."/>
            <person name="Hashimoto A."/>
            <person name="Yamaguchi K."/>
            <person name="Sugano A."/>
            <person name="Kohara Y."/>
            <person name="Fujiyama A."/>
            <person name="Anterola A."/>
            <person name="Aoki S."/>
            <person name="Ashton N."/>
            <person name="Barbazuk W.B."/>
            <person name="Barker E."/>
            <person name="Bennetzen J."/>
            <person name="Bezanilla M."/>
            <person name="Blankenship R."/>
            <person name="Cho S.H."/>
            <person name="Dutcher S."/>
            <person name="Estelle M."/>
            <person name="Fawcett J.A."/>
            <person name="Gundlach H."/>
            <person name="Hanada K."/>
            <person name="Heyl A."/>
            <person name="Hicks K.A."/>
            <person name="Hugh J."/>
            <person name="Lohr M."/>
            <person name="Mayer K."/>
            <person name="Melkozernov A."/>
            <person name="Murata T."/>
            <person name="Nelson D."/>
            <person name="Pils B."/>
            <person name="Prigge M."/>
            <person name="Reiss B."/>
            <person name="Renner T."/>
            <person name="Rombauts S."/>
            <person name="Rushton P."/>
            <person name="Sanderfoot A."/>
            <person name="Schween G."/>
            <person name="Shiu S.-H."/>
            <person name="Stueber K."/>
            <person name="Theodoulou F.L."/>
            <person name="Tu H."/>
            <person name="Van de Peer Y."/>
            <person name="Verrier P.J."/>
            <person name="Waters E."/>
            <person name="Wood A."/>
            <person name="Yang L."/>
            <person name="Cove D."/>
            <person name="Cuming A."/>
            <person name="Hasebe M."/>
            <person name="Lucas S."/>
            <person name="Mishler D.B."/>
            <person name="Reski R."/>
            <person name="Grigoriev I."/>
            <person name="Quatrano R.S."/>
            <person name="Boore J.L."/>
        </authorList>
    </citation>
    <scope>NUCLEOTIDE SEQUENCE [LARGE SCALE GENOMIC DNA]</scope>
    <source>
        <strain evidence="5 6">cv. Gransden 2004</strain>
    </source>
</reference>
<dbReference type="AlphaFoldDB" id="A0A2K1KJY8"/>
<dbReference type="InterPro" id="IPR019734">
    <property type="entry name" value="TPR_rpt"/>
</dbReference>
<dbReference type="Pfam" id="PF13374">
    <property type="entry name" value="TPR_10"/>
    <property type="match status" value="2"/>
</dbReference>
<reference evidence="4 6" key="2">
    <citation type="journal article" date="2018" name="Plant J.">
        <title>The Physcomitrella patens chromosome-scale assembly reveals moss genome structure and evolution.</title>
        <authorList>
            <person name="Lang D."/>
            <person name="Ullrich K.K."/>
            <person name="Murat F."/>
            <person name="Fuchs J."/>
            <person name="Jenkins J."/>
            <person name="Haas F.B."/>
            <person name="Piednoel M."/>
            <person name="Gundlach H."/>
            <person name="Van Bel M."/>
            <person name="Meyberg R."/>
            <person name="Vives C."/>
            <person name="Morata J."/>
            <person name="Symeonidi A."/>
            <person name="Hiss M."/>
            <person name="Muchero W."/>
            <person name="Kamisugi Y."/>
            <person name="Saleh O."/>
            <person name="Blanc G."/>
            <person name="Decker E.L."/>
            <person name="van Gessel N."/>
            <person name="Grimwood J."/>
            <person name="Hayes R.D."/>
            <person name="Graham S.W."/>
            <person name="Gunter L.E."/>
            <person name="McDaniel S.F."/>
            <person name="Hoernstein S.N.W."/>
            <person name="Larsson A."/>
            <person name="Li F.W."/>
            <person name="Perroud P.F."/>
            <person name="Phillips J."/>
            <person name="Ranjan P."/>
            <person name="Rokshar D.S."/>
            <person name="Rothfels C.J."/>
            <person name="Schneider L."/>
            <person name="Shu S."/>
            <person name="Stevenson D.W."/>
            <person name="Thummler F."/>
            <person name="Tillich M."/>
            <person name="Villarreal Aguilar J.C."/>
            <person name="Widiez T."/>
            <person name="Wong G.K."/>
            <person name="Wymore A."/>
            <person name="Zhang Y."/>
            <person name="Zimmer A.D."/>
            <person name="Quatrano R.S."/>
            <person name="Mayer K.F.X."/>
            <person name="Goodstein D."/>
            <person name="Casacuberta J.M."/>
            <person name="Vandepoele K."/>
            <person name="Reski R."/>
            <person name="Cuming A.C."/>
            <person name="Tuskan G.A."/>
            <person name="Maumus F."/>
            <person name="Salse J."/>
            <person name="Schmutz J."/>
            <person name="Rensing S.A."/>
        </authorList>
    </citation>
    <scope>NUCLEOTIDE SEQUENCE [LARGE SCALE GENOMIC DNA]</scope>
    <source>
        <strain evidence="5 6">cv. Gransden 2004</strain>
    </source>
</reference>
<accession>A0A2K1KJY8</accession>
<dbReference type="OMA" id="SYWDSAI"/>
<dbReference type="PANTHER" id="PTHR45641:SF19">
    <property type="entry name" value="NEPHROCYSTIN-3"/>
    <property type="match status" value="1"/>
</dbReference>
<dbReference type="FunCoup" id="A0A2K1KJY8">
    <property type="interactions" value="607"/>
</dbReference>
<gene>
    <name evidence="5" type="primary">LOC112281996</name>
    <name evidence="4" type="ORF">PHYPA_007761</name>
</gene>
<dbReference type="OrthoDB" id="771227at2759"/>
<dbReference type="Gene3D" id="1.25.40.10">
    <property type="entry name" value="Tetratricopeptide repeat domain"/>
    <property type="match status" value="2"/>
</dbReference>
<evidence type="ECO:0000256" key="2">
    <source>
        <dbReference type="ARBA" id="ARBA00022803"/>
    </source>
</evidence>
<dbReference type="KEGG" id="ppp:112281996"/>
<dbReference type="Gramene" id="Pp3c5_16240V3.1">
    <property type="protein sequence ID" value="Pp3c5_16240V3.1"/>
    <property type="gene ID" value="Pp3c5_16240"/>
</dbReference>
<evidence type="ECO:0000313" key="5">
    <source>
        <dbReference type="EnsemblPlants" id="Pp3c5_16240V3.1"/>
    </source>
</evidence>
<evidence type="ECO:0000313" key="6">
    <source>
        <dbReference type="Proteomes" id="UP000006727"/>
    </source>
</evidence>
<dbReference type="PaxDb" id="3218-PP1S116_7V6.1"/>
<dbReference type="Proteomes" id="UP000006727">
    <property type="component" value="Chromosome 5"/>
</dbReference>
<reference evidence="5" key="3">
    <citation type="submission" date="2020-12" db="UniProtKB">
        <authorList>
            <consortium name="EnsemblPlants"/>
        </authorList>
    </citation>
    <scope>IDENTIFICATION</scope>
</reference>
<keyword evidence="3" id="KW-0175">Coiled coil</keyword>
<evidence type="ECO:0000256" key="3">
    <source>
        <dbReference type="SAM" id="Coils"/>
    </source>
</evidence>
<keyword evidence="1" id="KW-0677">Repeat</keyword>
<evidence type="ECO:0000256" key="1">
    <source>
        <dbReference type="ARBA" id="ARBA00022737"/>
    </source>
</evidence>
<dbReference type="RefSeq" id="XP_024374834.1">
    <property type="nucleotide sequence ID" value="XM_024519066.2"/>
</dbReference>
<dbReference type="STRING" id="3218.A0A2K1KJY8"/>
<evidence type="ECO:0000313" key="4">
    <source>
        <dbReference type="EMBL" id="PNR54085.1"/>
    </source>
</evidence>
<dbReference type="InterPro" id="IPR011990">
    <property type="entry name" value="TPR-like_helical_dom_sf"/>
</dbReference>
<sequence length="685" mass="75920">MAKSLALSVFKARGVSAQHLCHIVVESGVKNQDSRSFRCPAYAKTSLPKIVLKVSCARKCREVIKGQPFSSFYGVLPESFCCDSNRHGRKHLDVSLSRAIKAEGKFGNEGFRKLEVIEDNHENVESALEDQFRSFEKAMESQDDQLAERIMEEMGYSVDIKQMKGLVNEVNAMQMQLQDLHDQVVQLVEEADEDTAIGLIEANLEVVMEQLESGYRGMEQVTMLDTLAQLRMSLGQFEEAEYLLEMIKELLEVVGIDSLQPLADRVLEHMGTMYAALDKPAEGQLYYVKSLEIQEDLVGKDSPLLVTTLLGLASTYTDMDELGGAIEVYNRVVTIIEKTKGSNDETLALPLSKLGHCLLEEDRIDEAESVLHRALELVEQKYGPKDGRVGVAKCALARVQASAGAVDESIFLYQEGLQLMENCDSMREGDPSMETARTDLAELLNLVGRNDEAEKLWEENLRVKERLFGPNHPSVIVHLQNLATSYATAGKHEKCEPLLRRSLKLTVEEMGPNAPQVSVPLECLATALHHLGRQVEAEPIARRALEIREAAFGPDSAIVGEGCNCLASILHANGKYHEALTLMRRVLAIQEKELGSDSPALVLTLELLIMLLDKCGREEEIEPLYLRLAKLSASEQVTGEGEGEDYIDDDFDIRNLGDLGKLFGSRAAPASNMLDVGDDKDIIDI</sequence>
<dbReference type="Pfam" id="PF13424">
    <property type="entry name" value="TPR_12"/>
    <property type="match status" value="3"/>
</dbReference>
<dbReference type="GeneID" id="112281996"/>
<dbReference type="SUPFAM" id="SSF48452">
    <property type="entry name" value="TPR-like"/>
    <property type="match status" value="2"/>
</dbReference>
<dbReference type="SMART" id="SM00028">
    <property type="entry name" value="TPR"/>
    <property type="match status" value="8"/>
</dbReference>
<name>A0A2K1KJY8_PHYPA</name>